<dbReference type="KEGG" id="gms:SOIL9_47440"/>
<evidence type="ECO:0000256" key="3">
    <source>
        <dbReference type="SAM" id="SignalP"/>
    </source>
</evidence>
<evidence type="ECO:0000256" key="2">
    <source>
        <dbReference type="ARBA" id="ARBA00007639"/>
    </source>
</evidence>
<protein>
    <recommendedName>
        <fullName evidence="4">Periplasmic binding protein domain-containing protein</fullName>
    </recommendedName>
</protein>
<dbReference type="InterPro" id="IPR028082">
    <property type="entry name" value="Peripla_BP_I"/>
</dbReference>
<sequence>MGATVSVLLRTSVVVALAAVLACLPACGKKDGDGKIKIGVVTNCTADFWSICEAGANKAASENGVELQFRQPEKAFDAAVQMPIVEAWAKQGLNGIAVSVIDPDGQTEDLTRIAKKVPLLTMDNDADKTGRLCYVGIDNYEGGKAVGRLVKKALPNGGTIGVFIGSTKSANGKARTQGVLDELAGQKDAPGVKGTHPQKGDLEVRTYGKYHLVDGAAKEDNGPDNAQKTVGAVLARVKGLPNLCMVGLYAYNPPAILNDAKAKSMAKDIKIIGFDEDWETLKGIAAGEIEATVVQDPFAYGYKSVEALAANAKGDTSKLVKEPIPYRIVTKDGAADEAVNGLVVKFPKVAEFEAKLRSDIASVPKK</sequence>
<dbReference type="Proteomes" id="UP000464178">
    <property type="component" value="Chromosome"/>
</dbReference>
<keyword evidence="3" id="KW-0732">Signal</keyword>
<accession>A0A6P2D0J0</accession>
<dbReference type="InterPro" id="IPR050555">
    <property type="entry name" value="Bact_Solute-Bind_Prot2"/>
</dbReference>
<dbReference type="InterPro" id="IPR025997">
    <property type="entry name" value="SBP_2_dom"/>
</dbReference>
<dbReference type="AlphaFoldDB" id="A0A6P2D0J0"/>
<feature type="domain" description="Periplasmic binding protein" evidence="4">
    <location>
        <begin position="40"/>
        <end position="315"/>
    </location>
</feature>
<comment type="similarity">
    <text evidence="2">Belongs to the bacterial solute-binding protein 2 family.</text>
</comment>
<keyword evidence="6" id="KW-1185">Reference proteome</keyword>
<feature type="signal peptide" evidence="3">
    <location>
        <begin position="1"/>
        <end position="18"/>
    </location>
</feature>
<evidence type="ECO:0000313" key="5">
    <source>
        <dbReference type="EMBL" id="VTR92970.1"/>
    </source>
</evidence>
<evidence type="ECO:0000313" key="6">
    <source>
        <dbReference type="Proteomes" id="UP000464178"/>
    </source>
</evidence>
<comment type="subcellular location">
    <subcellularLocation>
        <location evidence="1">Cell envelope</location>
    </subcellularLocation>
</comment>
<name>A0A6P2D0J0_9BACT</name>
<feature type="chain" id="PRO_5027018584" description="Periplasmic binding protein domain-containing protein" evidence="3">
    <location>
        <begin position="19"/>
        <end position="366"/>
    </location>
</feature>
<proteinExistence type="inferred from homology"/>
<dbReference type="GO" id="GO:0030288">
    <property type="term" value="C:outer membrane-bounded periplasmic space"/>
    <property type="evidence" value="ECO:0007669"/>
    <property type="project" value="TreeGrafter"/>
</dbReference>
<dbReference type="Gene3D" id="3.40.50.2300">
    <property type="match status" value="2"/>
</dbReference>
<evidence type="ECO:0000259" key="4">
    <source>
        <dbReference type="Pfam" id="PF13407"/>
    </source>
</evidence>
<organism evidence="5 6">
    <name type="scientific">Gemmata massiliana</name>
    <dbReference type="NCBI Taxonomy" id="1210884"/>
    <lineage>
        <taxon>Bacteria</taxon>
        <taxon>Pseudomonadati</taxon>
        <taxon>Planctomycetota</taxon>
        <taxon>Planctomycetia</taxon>
        <taxon>Gemmatales</taxon>
        <taxon>Gemmataceae</taxon>
        <taxon>Gemmata</taxon>
    </lineage>
</organism>
<dbReference type="PANTHER" id="PTHR30036:SF7">
    <property type="entry name" value="ABC TRANSPORTER PERIPLASMIC-BINDING PROTEIN YPHF"/>
    <property type="match status" value="1"/>
</dbReference>
<reference evidence="5 6" key="1">
    <citation type="submission" date="2019-05" db="EMBL/GenBank/DDBJ databases">
        <authorList>
            <consortium name="Science for Life Laboratories"/>
        </authorList>
    </citation>
    <scope>NUCLEOTIDE SEQUENCE [LARGE SCALE GENOMIC DNA]</scope>
    <source>
        <strain evidence="5">Soil9</strain>
    </source>
</reference>
<gene>
    <name evidence="5" type="ORF">SOIL9_47440</name>
</gene>
<dbReference type="EMBL" id="LR593886">
    <property type="protein sequence ID" value="VTR92970.1"/>
    <property type="molecule type" value="Genomic_DNA"/>
</dbReference>
<evidence type="ECO:0000256" key="1">
    <source>
        <dbReference type="ARBA" id="ARBA00004196"/>
    </source>
</evidence>
<dbReference type="Pfam" id="PF13407">
    <property type="entry name" value="Peripla_BP_4"/>
    <property type="match status" value="1"/>
</dbReference>
<dbReference type="GO" id="GO:0030246">
    <property type="term" value="F:carbohydrate binding"/>
    <property type="evidence" value="ECO:0007669"/>
    <property type="project" value="TreeGrafter"/>
</dbReference>
<dbReference type="SUPFAM" id="SSF53822">
    <property type="entry name" value="Periplasmic binding protein-like I"/>
    <property type="match status" value="1"/>
</dbReference>
<dbReference type="PANTHER" id="PTHR30036">
    <property type="entry name" value="D-XYLOSE-BINDING PERIPLASMIC PROTEIN"/>
    <property type="match status" value="1"/>
</dbReference>